<dbReference type="Proteomes" id="UP000652761">
    <property type="component" value="Unassembled WGS sequence"/>
</dbReference>
<proteinExistence type="inferred from homology"/>
<dbReference type="InterPro" id="IPR003676">
    <property type="entry name" value="SAUR_fam"/>
</dbReference>
<dbReference type="PANTHER" id="PTHR31374">
    <property type="entry name" value="AUXIN-INDUCED PROTEIN-LIKE-RELATED"/>
    <property type="match status" value="1"/>
</dbReference>
<evidence type="ECO:0000313" key="4">
    <source>
        <dbReference type="Proteomes" id="UP000652761"/>
    </source>
</evidence>
<dbReference type="Pfam" id="PF02519">
    <property type="entry name" value="Auxin_inducible"/>
    <property type="match status" value="1"/>
</dbReference>
<dbReference type="OrthoDB" id="1887717at2759"/>
<comment type="similarity">
    <text evidence="1">Belongs to the ARG7 family.</text>
</comment>
<protein>
    <submittedName>
        <fullName evidence="3">Uncharacterized protein</fullName>
    </submittedName>
</protein>
<dbReference type="EMBL" id="NMUH01000220">
    <property type="protein sequence ID" value="MQL74706.1"/>
    <property type="molecule type" value="Genomic_DNA"/>
</dbReference>
<dbReference type="AlphaFoldDB" id="A0A843TX47"/>
<feature type="compositionally biased region" description="Basic residues" evidence="2">
    <location>
        <begin position="119"/>
        <end position="132"/>
    </location>
</feature>
<evidence type="ECO:0000313" key="3">
    <source>
        <dbReference type="EMBL" id="MQL74706.1"/>
    </source>
</evidence>
<name>A0A843TX47_COLES</name>
<gene>
    <name evidence="3" type="ORF">Taro_007072</name>
</gene>
<dbReference type="GO" id="GO:0009733">
    <property type="term" value="P:response to auxin"/>
    <property type="evidence" value="ECO:0007669"/>
    <property type="project" value="InterPro"/>
</dbReference>
<dbReference type="PANTHER" id="PTHR31374:SF439">
    <property type="entry name" value="OS02G0769100 PROTEIN"/>
    <property type="match status" value="1"/>
</dbReference>
<evidence type="ECO:0000256" key="1">
    <source>
        <dbReference type="ARBA" id="ARBA00006974"/>
    </source>
</evidence>
<feature type="region of interest" description="Disordered" evidence="2">
    <location>
        <begin position="119"/>
        <end position="141"/>
    </location>
</feature>
<evidence type="ECO:0000256" key="2">
    <source>
        <dbReference type="SAM" id="MobiDB-lite"/>
    </source>
</evidence>
<keyword evidence="4" id="KW-1185">Reference proteome</keyword>
<reference evidence="3" key="1">
    <citation type="submission" date="2017-07" db="EMBL/GenBank/DDBJ databases">
        <title>Taro Niue Genome Assembly and Annotation.</title>
        <authorList>
            <person name="Atibalentja N."/>
            <person name="Keating K."/>
            <person name="Fields C.J."/>
        </authorList>
    </citation>
    <scope>NUCLEOTIDE SEQUENCE</scope>
    <source>
        <strain evidence="3">Niue_2</strain>
        <tissue evidence="3">Leaf</tissue>
    </source>
</reference>
<comment type="caution">
    <text evidence="3">The sequence shown here is derived from an EMBL/GenBank/DDBJ whole genome shotgun (WGS) entry which is preliminary data.</text>
</comment>
<accession>A0A843TX47</accession>
<sequence>MRGMRVDNGDELFGGILPGVNTMGTQEEEQEKKKMQEENWKKVKKGWLAVRVGLEGENGGGFRRFTIPISYLHHPHFRRLLEAAQEAYGYRSPGPLRLPCSVDDFLHLRWLIERETHSSHHHRHHYHHHHRISSLSLHSDA</sequence>
<organism evidence="3 4">
    <name type="scientific">Colocasia esculenta</name>
    <name type="common">Wild taro</name>
    <name type="synonym">Arum esculentum</name>
    <dbReference type="NCBI Taxonomy" id="4460"/>
    <lineage>
        <taxon>Eukaryota</taxon>
        <taxon>Viridiplantae</taxon>
        <taxon>Streptophyta</taxon>
        <taxon>Embryophyta</taxon>
        <taxon>Tracheophyta</taxon>
        <taxon>Spermatophyta</taxon>
        <taxon>Magnoliopsida</taxon>
        <taxon>Liliopsida</taxon>
        <taxon>Araceae</taxon>
        <taxon>Aroideae</taxon>
        <taxon>Colocasieae</taxon>
        <taxon>Colocasia</taxon>
    </lineage>
</organism>